<dbReference type="KEGG" id="goe:100907792"/>
<dbReference type="Gene3D" id="3.80.30.20">
    <property type="entry name" value="tm_1862 like domain"/>
    <property type="match status" value="1"/>
</dbReference>
<dbReference type="SUPFAM" id="SSF102114">
    <property type="entry name" value="Radical SAM enzymes"/>
    <property type="match status" value="1"/>
</dbReference>
<feature type="domain" description="Radical SAM core" evidence="14">
    <location>
        <begin position="196"/>
        <end position="427"/>
    </location>
</feature>
<evidence type="ECO:0000256" key="9">
    <source>
        <dbReference type="ARBA" id="ARBA00023014"/>
    </source>
</evidence>
<dbReference type="PANTHER" id="PTHR11918:SF45">
    <property type="entry name" value="THREONYLCARBAMOYLADENOSINE TRNA METHYLTHIOTRANSFERASE"/>
    <property type="match status" value="1"/>
</dbReference>
<dbReference type="PROSITE" id="PS50926">
    <property type="entry name" value="TRAM"/>
    <property type="match status" value="1"/>
</dbReference>
<dbReference type="InterPro" id="IPR006466">
    <property type="entry name" value="MiaB-like_arc_euk"/>
</dbReference>
<dbReference type="PROSITE" id="PS51449">
    <property type="entry name" value="MTTASE_N"/>
    <property type="match status" value="1"/>
</dbReference>
<evidence type="ECO:0000259" key="13">
    <source>
        <dbReference type="PROSITE" id="PS51449"/>
    </source>
</evidence>
<keyword evidence="11" id="KW-0472">Membrane</keyword>
<keyword evidence="9 11" id="KW-0411">Iron-sulfur</keyword>
<dbReference type="SFLD" id="SFLDS00029">
    <property type="entry name" value="Radical_SAM"/>
    <property type="match status" value="1"/>
</dbReference>
<comment type="subcellular location">
    <subcellularLocation>
        <location evidence="11">Endoplasmic reticulum membrane</location>
        <topology evidence="11">Single-pass membrane protein</topology>
    </subcellularLocation>
</comment>
<dbReference type="PROSITE" id="PS51918">
    <property type="entry name" value="RADICAL_SAM"/>
    <property type="match status" value="1"/>
</dbReference>
<dbReference type="GeneID" id="100907792"/>
<evidence type="ECO:0000256" key="2">
    <source>
        <dbReference type="ARBA" id="ARBA00008616"/>
    </source>
</evidence>
<evidence type="ECO:0000313" key="15">
    <source>
        <dbReference type="Proteomes" id="UP000694867"/>
    </source>
</evidence>
<name>A0AAJ6QRS3_9ACAR</name>
<reference evidence="16" key="1">
    <citation type="submission" date="2025-08" db="UniProtKB">
        <authorList>
            <consortium name="RefSeq"/>
        </authorList>
    </citation>
    <scope>IDENTIFICATION</scope>
</reference>
<protein>
    <recommendedName>
        <fullName evidence="11">tRNA-t(6)A37 methylthiotransferase</fullName>
        <ecNumber evidence="11">2.8.4.5</ecNumber>
    </recommendedName>
</protein>
<organism evidence="15 16">
    <name type="scientific">Galendromus occidentalis</name>
    <name type="common">western predatory mite</name>
    <dbReference type="NCBI Taxonomy" id="34638"/>
    <lineage>
        <taxon>Eukaryota</taxon>
        <taxon>Metazoa</taxon>
        <taxon>Ecdysozoa</taxon>
        <taxon>Arthropoda</taxon>
        <taxon>Chelicerata</taxon>
        <taxon>Arachnida</taxon>
        <taxon>Acari</taxon>
        <taxon>Parasitiformes</taxon>
        <taxon>Mesostigmata</taxon>
        <taxon>Gamasina</taxon>
        <taxon>Phytoseioidea</taxon>
        <taxon>Phytoseiidae</taxon>
        <taxon>Typhlodrominae</taxon>
        <taxon>Galendromus</taxon>
    </lineage>
</organism>
<evidence type="ECO:0000259" key="14">
    <source>
        <dbReference type="PROSITE" id="PS51918"/>
    </source>
</evidence>
<dbReference type="GO" id="GO:0005789">
    <property type="term" value="C:endoplasmic reticulum membrane"/>
    <property type="evidence" value="ECO:0007669"/>
    <property type="project" value="UniProtKB-SubCell"/>
</dbReference>
<dbReference type="NCBIfam" id="TIGR01578">
    <property type="entry name" value="MiaB-like-B"/>
    <property type="match status" value="1"/>
</dbReference>
<dbReference type="Pfam" id="PF04055">
    <property type="entry name" value="Radical_SAM"/>
    <property type="match status" value="1"/>
</dbReference>
<dbReference type="GO" id="GO:0051539">
    <property type="term" value="F:4 iron, 4 sulfur cluster binding"/>
    <property type="evidence" value="ECO:0007669"/>
    <property type="project" value="UniProtKB-UniRule"/>
</dbReference>
<dbReference type="PROSITE" id="PS01278">
    <property type="entry name" value="MTTASE_RADICAL"/>
    <property type="match status" value="1"/>
</dbReference>
<evidence type="ECO:0000259" key="12">
    <source>
        <dbReference type="PROSITE" id="PS50926"/>
    </source>
</evidence>
<evidence type="ECO:0000256" key="11">
    <source>
        <dbReference type="RuleBase" id="RU368081"/>
    </source>
</evidence>
<proteinExistence type="inferred from homology"/>
<dbReference type="EC" id="2.8.4.5" evidence="11"/>
<dbReference type="GO" id="GO:0035598">
    <property type="term" value="F:tRNA (N(6)-L-threonylcarbamoyladenosine(37)-C(2))-methylthiotransferase activity"/>
    <property type="evidence" value="ECO:0007669"/>
    <property type="project" value="UniProtKB-UniRule"/>
</dbReference>
<dbReference type="PANTHER" id="PTHR11918">
    <property type="entry name" value="RADICAL SAM PROTEINS"/>
    <property type="match status" value="1"/>
</dbReference>
<dbReference type="InterPro" id="IPR038135">
    <property type="entry name" value="Methylthiotransferase_N_sf"/>
</dbReference>
<dbReference type="Proteomes" id="UP000694867">
    <property type="component" value="Unplaced"/>
</dbReference>
<comment type="function">
    <text evidence="1 11">Catalyzes the methylthiolation of N6-threonylcarbamoyladenosine (t(6)A), leading to the formation of 2-methylthio-N6-threonylcarbamoyladenosine (ms(2)t(6)A) at position 37 in tRNAs that read codons beginning with adenine.</text>
</comment>
<dbReference type="FunFam" id="3.80.30.20:FF:000002">
    <property type="entry name" value="threonylcarbamoyladenosine tRNA methylthiotransferase isoform X2"/>
    <property type="match status" value="1"/>
</dbReference>
<dbReference type="InterPro" id="IPR006638">
    <property type="entry name" value="Elp3/MiaA/NifB-like_rSAM"/>
</dbReference>
<dbReference type="InterPro" id="IPR002792">
    <property type="entry name" value="TRAM_dom"/>
</dbReference>
<dbReference type="NCBIfam" id="TIGR00089">
    <property type="entry name" value="MiaB/RimO family radical SAM methylthiotransferase"/>
    <property type="match status" value="1"/>
</dbReference>
<keyword evidence="11" id="KW-0256">Endoplasmic reticulum</keyword>
<dbReference type="InterPro" id="IPR013848">
    <property type="entry name" value="Methylthiotransferase_N"/>
</dbReference>
<dbReference type="InterPro" id="IPR005839">
    <property type="entry name" value="Methylthiotransferase"/>
</dbReference>
<comment type="cofactor">
    <cofactor evidence="11">
        <name>[4Fe-4S] cluster</name>
        <dbReference type="ChEBI" id="CHEBI:49883"/>
    </cofactor>
    <text evidence="11">Binds 1 or 2 [4Fe-4S] cluster. One cluster is coordinated with 3 cysteines and an exchangeable S-adenosyl-L-methionine.</text>
</comment>
<evidence type="ECO:0000256" key="4">
    <source>
        <dbReference type="ARBA" id="ARBA00022679"/>
    </source>
</evidence>
<evidence type="ECO:0000256" key="3">
    <source>
        <dbReference type="ARBA" id="ARBA00022485"/>
    </source>
</evidence>
<evidence type="ECO:0000256" key="7">
    <source>
        <dbReference type="ARBA" id="ARBA00022723"/>
    </source>
</evidence>
<evidence type="ECO:0000256" key="8">
    <source>
        <dbReference type="ARBA" id="ARBA00023004"/>
    </source>
</evidence>
<dbReference type="InterPro" id="IPR058240">
    <property type="entry name" value="rSAM_sf"/>
</dbReference>
<keyword evidence="4 11" id="KW-0808">Transferase</keyword>
<comment type="catalytic activity">
    <reaction evidence="10 11">
        <text>N(6)-L-threonylcarbamoyladenosine(37) in tRNA + (sulfur carrier)-SH + AH2 + 2 S-adenosyl-L-methionine = 2-methylsulfanyl-N(6)-L-threonylcarbamoyladenosine(37) in tRNA + (sulfur carrier)-H + 5'-deoxyadenosine + L-methionine + A + S-adenosyl-L-homocysteine + 2 H(+)</text>
        <dbReference type="Rhea" id="RHEA:37075"/>
        <dbReference type="Rhea" id="RHEA-COMP:10163"/>
        <dbReference type="Rhea" id="RHEA-COMP:11092"/>
        <dbReference type="Rhea" id="RHEA-COMP:14737"/>
        <dbReference type="Rhea" id="RHEA-COMP:14739"/>
        <dbReference type="ChEBI" id="CHEBI:13193"/>
        <dbReference type="ChEBI" id="CHEBI:15378"/>
        <dbReference type="ChEBI" id="CHEBI:17319"/>
        <dbReference type="ChEBI" id="CHEBI:17499"/>
        <dbReference type="ChEBI" id="CHEBI:29917"/>
        <dbReference type="ChEBI" id="CHEBI:57844"/>
        <dbReference type="ChEBI" id="CHEBI:57856"/>
        <dbReference type="ChEBI" id="CHEBI:59789"/>
        <dbReference type="ChEBI" id="CHEBI:64428"/>
        <dbReference type="ChEBI" id="CHEBI:74418"/>
        <dbReference type="ChEBI" id="CHEBI:74420"/>
        <dbReference type="EC" id="2.8.4.5"/>
    </reaction>
</comment>
<dbReference type="Pfam" id="PF00919">
    <property type="entry name" value="UPF0004"/>
    <property type="match status" value="1"/>
</dbReference>
<keyword evidence="11" id="KW-0812">Transmembrane</keyword>
<feature type="transmembrane region" description="Helical" evidence="11">
    <location>
        <begin position="493"/>
        <end position="513"/>
    </location>
</feature>
<keyword evidence="3 11" id="KW-0004">4Fe-4S</keyword>
<feature type="domain" description="MTTase N-terminal" evidence="13">
    <location>
        <begin position="60"/>
        <end position="168"/>
    </location>
</feature>
<dbReference type="InterPro" id="IPR007197">
    <property type="entry name" value="rSAM"/>
</dbReference>
<dbReference type="InterPro" id="IPR020612">
    <property type="entry name" value="Methylthiotransferase_CS"/>
</dbReference>
<keyword evidence="11" id="KW-1133">Transmembrane helix</keyword>
<keyword evidence="15" id="KW-1185">Reference proteome</keyword>
<dbReference type="FunFam" id="3.40.50.12160:FF:000009">
    <property type="entry name" value="threonylcarbamoyladenosine tRNA methylthiotransferase"/>
    <property type="match status" value="1"/>
</dbReference>
<evidence type="ECO:0000256" key="1">
    <source>
        <dbReference type="ARBA" id="ARBA00002399"/>
    </source>
</evidence>
<keyword evidence="7 11" id="KW-0479">Metal-binding</keyword>
<evidence type="ECO:0000313" key="16">
    <source>
        <dbReference type="RefSeq" id="XP_003741698.1"/>
    </source>
</evidence>
<dbReference type="InterPro" id="IPR023404">
    <property type="entry name" value="rSAM_horseshoe"/>
</dbReference>
<sequence length="521" mass="58616">MVQAQNGASGDRCVDDIEDLDFGNFPRPEPRGQVVPKIIRKAPTKDKEEFHGDSFVPGHQKIYVKTWGCSHNSSDSEYMGGMLSAAGYPIVSNKDEASLWLLNSCTVKNPSEEHLKNSIRSALSQNKKVVVTGCVSQAEPKAEFLQGLSIVGTHQIDRVVEVVEETLKGNSVRLLGAKSVKGKKQGGAKLSLPKIRKNPLVEILAINTGCLNHCTYCKTKMARGNLGSYPIEDIVERCKQSFQEGVKEIWMTSEDTGAYGRDIGLTLPELLREVVKVIPEGCYLRLGMTNPPYIMDHLEDMAEILSHPRVYSFLHIPVQSGSDPVLKEMRREYTREQFCQVVDFLRDRVPGITIATDIICGFPTETEEDFDDTMSLCAKYEFPSLYINQFYPRPGTPAAKLKRIPTEIVKHRTRRLTQLFDSYSPYKDRIGKEYDILVTEIAADKTHLVGHNKFYEQILVPQRAGLLGSTVRVRIEEYGKHFMRGRILEPSRGLTLVPIICLLLAVITAFLRLNTVYNIYT</sequence>
<dbReference type="GO" id="GO:0046872">
    <property type="term" value="F:metal ion binding"/>
    <property type="evidence" value="ECO:0007669"/>
    <property type="project" value="UniProtKB-UniRule"/>
</dbReference>
<comment type="similarity">
    <text evidence="2 11">Belongs to the methylthiotransferase family. CDKAL1 subfamily.</text>
</comment>
<dbReference type="CDD" id="cd01335">
    <property type="entry name" value="Radical_SAM"/>
    <property type="match status" value="1"/>
</dbReference>
<dbReference type="AlphaFoldDB" id="A0AAJ6QRS3"/>
<feature type="domain" description="TRAM" evidence="12">
    <location>
        <begin position="427"/>
        <end position="489"/>
    </location>
</feature>
<evidence type="ECO:0000256" key="10">
    <source>
        <dbReference type="ARBA" id="ARBA00051661"/>
    </source>
</evidence>
<dbReference type="Gene3D" id="3.40.50.12160">
    <property type="entry name" value="Methylthiotransferase, N-terminal domain"/>
    <property type="match status" value="1"/>
</dbReference>
<accession>A0AAJ6QRS3</accession>
<dbReference type="SFLD" id="SFLDG01061">
    <property type="entry name" value="methylthiotransferase"/>
    <property type="match status" value="1"/>
</dbReference>
<keyword evidence="5 11" id="KW-0949">S-adenosyl-L-methionine</keyword>
<keyword evidence="6 11" id="KW-0819">tRNA processing</keyword>
<evidence type="ECO:0000256" key="5">
    <source>
        <dbReference type="ARBA" id="ARBA00022691"/>
    </source>
</evidence>
<dbReference type="SMART" id="SM00729">
    <property type="entry name" value="Elp3"/>
    <property type="match status" value="1"/>
</dbReference>
<dbReference type="SFLD" id="SFLDG01082">
    <property type="entry name" value="B12-binding_domain_containing"/>
    <property type="match status" value="1"/>
</dbReference>
<gene>
    <name evidence="16" type="primary">LOC100907792</name>
</gene>
<keyword evidence="8 11" id="KW-0408">Iron</keyword>
<evidence type="ECO:0000256" key="6">
    <source>
        <dbReference type="ARBA" id="ARBA00022694"/>
    </source>
</evidence>
<dbReference type="RefSeq" id="XP_003741698.1">
    <property type="nucleotide sequence ID" value="XM_003741650.2"/>
</dbReference>